<evidence type="ECO:0000313" key="2">
    <source>
        <dbReference type="EMBL" id="MBE1575517.1"/>
    </source>
</evidence>
<protein>
    <submittedName>
        <fullName evidence="2">Glyoxylase-like metal-dependent hydrolase (Beta-lactamase superfamily II)</fullName>
    </submittedName>
</protein>
<dbReference type="Pfam" id="PF00753">
    <property type="entry name" value="Lactamase_B"/>
    <property type="match status" value="1"/>
</dbReference>
<keyword evidence="3" id="KW-1185">Reference proteome</keyword>
<dbReference type="PANTHER" id="PTHR23131">
    <property type="entry name" value="ENDORIBONUCLEASE LACTB2"/>
    <property type="match status" value="1"/>
</dbReference>
<feature type="domain" description="Metallo-beta-lactamase" evidence="1">
    <location>
        <begin position="38"/>
        <end position="252"/>
    </location>
</feature>
<evidence type="ECO:0000313" key="3">
    <source>
        <dbReference type="Proteomes" id="UP000656548"/>
    </source>
</evidence>
<dbReference type="Gene3D" id="1.10.10.10">
    <property type="entry name" value="Winged helix-like DNA-binding domain superfamily/Winged helix DNA-binding domain"/>
    <property type="match status" value="1"/>
</dbReference>
<dbReference type="RefSeq" id="WP_192743015.1">
    <property type="nucleotide sequence ID" value="NZ_JADBEJ010000004.1"/>
</dbReference>
<comment type="caution">
    <text evidence="2">The sequence shown here is derived from an EMBL/GenBank/DDBJ whole genome shotgun (WGS) entry which is preliminary data.</text>
</comment>
<organism evidence="2 3">
    <name type="scientific">Amycolatopsis roodepoortensis</name>
    <dbReference type="NCBI Taxonomy" id="700274"/>
    <lineage>
        <taxon>Bacteria</taxon>
        <taxon>Bacillati</taxon>
        <taxon>Actinomycetota</taxon>
        <taxon>Actinomycetes</taxon>
        <taxon>Pseudonocardiales</taxon>
        <taxon>Pseudonocardiaceae</taxon>
        <taxon>Amycolatopsis</taxon>
    </lineage>
</organism>
<dbReference type="SMART" id="SM00849">
    <property type="entry name" value="Lactamase_B"/>
    <property type="match status" value="1"/>
</dbReference>
<sequence>MEPLPEDGERDWAEPGVYTVTPGVHRIPLPLPHDALRAVNVYVVTDGTRLVLVDSGWALEPARERLARGLKALGADLGDIDEFLITHVHRDHYTLAVELRREFGGTLGLGKREEPSLVRSGAPDRFPMEAQVSLLERCGAGPVVEELAKAFGGVRHTEAHLWEQPDEWLVPGKRQIVPGREFDIVHTPGHTDGHVVFVDDEAGLVFSGDHVLPHITPSIGFQPVPTELPLSDYLDSLRLVREMPDRRMLPAHGPVTGSVHARVDELLEHHRDRLEVMGAEITAEVTTAYEVALRLGWTRRQRKLPDMDPFNQMLAVLETGSHLDLLVAQGKLTATETDGVRHYAS</sequence>
<proteinExistence type="predicted"/>
<dbReference type="PANTHER" id="PTHR23131:SF4">
    <property type="entry name" value="METALLO-BETA-LACTAMASE SUPERFAMILY POTEIN"/>
    <property type="match status" value="1"/>
</dbReference>
<dbReference type="InterPro" id="IPR001279">
    <property type="entry name" value="Metallo-B-lactamas"/>
</dbReference>
<dbReference type="SUPFAM" id="SSF56281">
    <property type="entry name" value="Metallo-hydrolase/oxidoreductase"/>
    <property type="match status" value="1"/>
</dbReference>
<gene>
    <name evidence="2" type="ORF">H4W30_002564</name>
</gene>
<accession>A0ABR9L5A6</accession>
<dbReference type="InterPro" id="IPR036866">
    <property type="entry name" value="RibonucZ/Hydroxyglut_hydro"/>
</dbReference>
<evidence type="ECO:0000259" key="1">
    <source>
        <dbReference type="SMART" id="SM00849"/>
    </source>
</evidence>
<reference evidence="2 3" key="1">
    <citation type="submission" date="2020-10" db="EMBL/GenBank/DDBJ databases">
        <title>Sequencing the genomes of 1000 actinobacteria strains.</title>
        <authorList>
            <person name="Klenk H.-P."/>
        </authorList>
    </citation>
    <scope>NUCLEOTIDE SEQUENCE [LARGE SCALE GENOMIC DNA]</scope>
    <source>
        <strain evidence="2 3">DSM 46661</strain>
    </source>
</reference>
<dbReference type="Proteomes" id="UP000656548">
    <property type="component" value="Unassembled WGS sequence"/>
</dbReference>
<dbReference type="InterPro" id="IPR036388">
    <property type="entry name" value="WH-like_DNA-bd_sf"/>
</dbReference>
<dbReference type="EMBL" id="JADBEJ010000004">
    <property type="protein sequence ID" value="MBE1575517.1"/>
    <property type="molecule type" value="Genomic_DNA"/>
</dbReference>
<dbReference type="Gene3D" id="3.60.15.10">
    <property type="entry name" value="Ribonuclease Z/Hydroxyacylglutathione hydrolase-like"/>
    <property type="match status" value="1"/>
</dbReference>
<dbReference type="InterPro" id="IPR050662">
    <property type="entry name" value="Sec-metab_biosynth-thioest"/>
</dbReference>
<name>A0ABR9L5A6_9PSEU</name>